<dbReference type="InterPro" id="IPR000073">
    <property type="entry name" value="AB_hydrolase_1"/>
</dbReference>
<dbReference type="Gene3D" id="3.40.50.1820">
    <property type="entry name" value="alpha/beta hydrolase"/>
    <property type="match status" value="1"/>
</dbReference>
<dbReference type="AlphaFoldDB" id="A0A934NA49"/>
<proteinExistence type="predicted"/>
<dbReference type="SUPFAM" id="SSF53474">
    <property type="entry name" value="alpha/beta-Hydrolases"/>
    <property type="match status" value="1"/>
</dbReference>
<organism evidence="2 3">
    <name type="scientific">Candidatus Nephthysia bennettiae</name>
    <dbReference type="NCBI Taxonomy" id="3127016"/>
    <lineage>
        <taxon>Bacteria</taxon>
        <taxon>Bacillati</taxon>
        <taxon>Candidatus Dormiibacterota</taxon>
        <taxon>Candidatus Dormibacteria</taxon>
        <taxon>Candidatus Dormibacterales</taxon>
        <taxon>Candidatus Dormibacteraceae</taxon>
        <taxon>Candidatus Nephthysia</taxon>
    </lineage>
</organism>
<keyword evidence="3" id="KW-1185">Reference proteome</keyword>
<dbReference type="InterPro" id="IPR029058">
    <property type="entry name" value="AB_hydrolase_fold"/>
</dbReference>
<dbReference type="PANTHER" id="PTHR43433">
    <property type="entry name" value="HYDROLASE, ALPHA/BETA FOLD FAMILY PROTEIN"/>
    <property type="match status" value="1"/>
</dbReference>
<evidence type="ECO:0000313" key="2">
    <source>
        <dbReference type="EMBL" id="MBJ7599673.1"/>
    </source>
</evidence>
<protein>
    <submittedName>
        <fullName evidence="2">Alpha/beta hydrolase</fullName>
    </submittedName>
</protein>
<dbReference type="GO" id="GO:0016787">
    <property type="term" value="F:hydrolase activity"/>
    <property type="evidence" value="ECO:0007669"/>
    <property type="project" value="UniProtKB-KW"/>
</dbReference>
<dbReference type="PANTHER" id="PTHR43433:SF5">
    <property type="entry name" value="AB HYDROLASE-1 DOMAIN-CONTAINING PROTEIN"/>
    <property type="match status" value="1"/>
</dbReference>
<dbReference type="EMBL" id="JAEKNR010000168">
    <property type="protein sequence ID" value="MBJ7599673.1"/>
    <property type="molecule type" value="Genomic_DNA"/>
</dbReference>
<feature type="domain" description="AB hydrolase-1" evidence="1">
    <location>
        <begin position="102"/>
        <end position="350"/>
    </location>
</feature>
<dbReference type="InterPro" id="IPR050471">
    <property type="entry name" value="AB_hydrolase"/>
</dbReference>
<name>A0A934NA49_9BACT</name>
<dbReference type="Proteomes" id="UP000612893">
    <property type="component" value="Unassembled WGS sequence"/>
</dbReference>
<dbReference type="Pfam" id="PF00561">
    <property type="entry name" value="Abhydrolase_1"/>
    <property type="match status" value="1"/>
</dbReference>
<evidence type="ECO:0000313" key="3">
    <source>
        <dbReference type="Proteomes" id="UP000612893"/>
    </source>
</evidence>
<gene>
    <name evidence="2" type="ORF">JF922_16540</name>
</gene>
<sequence length="378" mass="39310">MSSPEFRGAGLPAGASCRGCDTASSGASWTAGVEFRALGGSGRQERFYAPCFPHLDYLIRGGACGKPGIVWDGLTVSAEKILNVGPSGIEVAYERFGDSEAPPVLLVMGIGAQLINWPEGFCAELVAHGVQVIRFDNRDVGLSSHFPEAPPPDLPAVLAGDMSSASYTLSDMAADAVGLLDALGLDSAHIVGASMGGMIAQTIAIEHPGRVRSLTSMMSTTGDRSVGQPKPETLAAVFAGQPAQSREDVIDQMVSAVRVVGSPGFEFDEVGVRDRAGRAYDRAHDPLGIARQAVASVASGDRTERLRSVDVPTLVIHGADDAMCDLSGGRATAAAIPGAELVIIEGMGHDLPRALWPEITSRIASLILRIEAPGADSR</sequence>
<accession>A0A934NA49</accession>
<evidence type="ECO:0000259" key="1">
    <source>
        <dbReference type="Pfam" id="PF00561"/>
    </source>
</evidence>
<dbReference type="PRINTS" id="PR00111">
    <property type="entry name" value="ABHYDROLASE"/>
</dbReference>
<comment type="caution">
    <text evidence="2">The sequence shown here is derived from an EMBL/GenBank/DDBJ whole genome shotgun (WGS) entry which is preliminary data.</text>
</comment>
<reference evidence="2" key="1">
    <citation type="submission" date="2020-10" db="EMBL/GenBank/DDBJ databases">
        <title>Ca. Dormibacterota MAGs.</title>
        <authorList>
            <person name="Montgomery K."/>
        </authorList>
    </citation>
    <scope>NUCLEOTIDE SEQUENCE [LARGE SCALE GENOMIC DNA]</scope>
    <source>
        <strain evidence="2">SC8812_S17_10</strain>
    </source>
</reference>
<keyword evidence="2" id="KW-0378">Hydrolase</keyword>